<dbReference type="AlphaFoldDB" id="A0A858JIV6"/>
<evidence type="ECO:0000313" key="3">
    <source>
        <dbReference type="Proteomes" id="UP000502533"/>
    </source>
</evidence>
<gene>
    <name evidence="2" type="ORF">GWK63_09425</name>
</gene>
<keyword evidence="3" id="KW-1185">Reference proteome</keyword>
<dbReference type="SUPFAM" id="SSF52980">
    <property type="entry name" value="Restriction endonuclease-like"/>
    <property type="match status" value="1"/>
</dbReference>
<accession>A0A858JIV6</accession>
<organism evidence="2 3">
    <name type="scientific">Komagataeibacter rhaeticus</name>
    <dbReference type="NCBI Taxonomy" id="215221"/>
    <lineage>
        <taxon>Bacteria</taxon>
        <taxon>Pseudomonadati</taxon>
        <taxon>Pseudomonadota</taxon>
        <taxon>Alphaproteobacteria</taxon>
        <taxon>Acetobacterales</taxon>
        <taxon>Acetobacteraceae</taxon>
        <taxon>Komagataeibacter</taxon>
    </lineage>
</organism>
<name>A0A858JIV6_9PROT</name>
<dbReference type="KEGG" id="kre:GWK63_09425"/>
<dbReference type="Gene3D" id="3.40.1350.10">
    <property type="match status" value="1"/>
</dbReference>
<dbReference type="PANTHER" id="PTHR34039:SF1">
    <property type="entry name" value="UPF0102 PROTEIN YRAN"/>
    <property type="match status" value="1"/>
</dbReference>
<comment type="similarity">
    <text evidence="1">Belongs to the UPF0102 family.</text>
</comment>
<dbReference type="Pfam" id="PF02021">
    <property type="entry name" value="UPF0102"/>
    <property type="match status" value="1"/>
</dbReference>
<dbReference type="EMBL" id="CP050139">
    <property type="protein sequence ID" value="QIP37045.1"/>
    <property type="molecule type" value="Genomic_DNA"/>
</dbReference>
<dbReference type="PANTHER" id="PTHR34039">
    <property type="entry name" value="UPF0102 PROTEIN YRAN"/>
    <property type="match status" value="1"/>
</dbReference>
<reference evidence="2 3" key="1">
    <citation type="submission" date="2020-03" db="EMBL/GenBank/DDBJ databases">
        <title>Isolation of cellulose-producing strains, genome characterization and application of the synthesized cellulose films as an economical and sustainable material for piezoelectric sensor construction.</title>
        <authorList>
            <person name="Mangayil R.K."/>
        </authorList>
    </citation>
    <scope>NUCLEOTIDE SEQUENCE [LARGE SCALE GENOMIC DNA]</scope>
    <source>
        <strain evidence="2 3">ENS 9a1a</strain>
    </source>
</reference>
<evidence type="ECO:0000313" key="2">
    <source>
        <dbReference type="EMBL" id="QIP37045.1"/>
    </source>
</evidence>
<dbReference type="GO" id="GO:0003676">
    <property type="term" value="F:nucleic acid binding"/>
    <property type="evidence" value="ECO:0007669"/>
    <property type="project" value="InterPro"/>
</dbReference>
<dbReference type="Proteomes" id="UP000502533">
    <property type="component" value="Chromosome"/>
</dbReference>
<protein>
    <submittedName>
        <fullName evidence="2">YraN family protein</fullName>
    </submittedName>
</protein>
<proteinExistence type="inferred from homology"/>
<sequence>MAAEQAAMDRLRAQGWQVLAHRARTRWGEVDVVALKAGCLIFVEVKARPSLLAAGEAIRPAQVRRIMNAARFLCASNPHWVHDRMRLDVCVVLPGNVIRWIPDAFRQD</sequence>
<dbReference type="InterPro" id="IPR003509">
    <property type="entry name" value="UPF0102_YraN-like"/>
</dbReference>
<dbReference type="InterPro" id="IPR011856">
    <property type="entry name" value="tRNA_endonuc-like_dom_sf"/>
</dbReference>
<dbReference type="InterPro" id="IPR011335">
    <property type="entry name" value="Restrct_endonuc-II-like"/>
</dbReference>
<evidence type="ECO:0000256" key="1">
    <source>
        <dbReference type="ARBA" id="ARBA00006738"/>
    </source>
</evidence>